<dbReference type="Proteomes" id="UP000799423">
    <property type="component" value="Unassembled WGS sequence"/>
</dbReference>
<proteinExistence type="predicted"/>
<name>A0A6A7B2D6_9PLEO</name>
<sequence length="149" mass="16818">MQRTPTVREKSRRGMTCGKRLAMRKMFATCDRAPQLFRCHLIHPLQLLNGRCTSGWRFTRSKWTLPPLSGVRYPAQNRLAKISELEQGASWNNGHCATRGLHLPWQAASMLDLQKSIIFPGVISGVPLTSNPLSPLRIFPAVQHECATR</sequence>
<accession>A0A6A7B2D6</accession>
<reference evidence="1" key="1">
    <citation type="submission" date="2020-01" db="EMBL/GenBank/DDBJ databases">
        <authorList>
            <consortium name="DOE Joint Genome Institute"/>
            <person name="Haridas S."/>
            <person name="Albert R."/>
            <person name="Binder M."/>
            <person name="Bloem J."/>
            <person name="Labutti K."/>
            <person name="Salamov A."/>
            <person name="Andreopoulos B."/>
            <person name="Baker S.E."/>
            <person name="Barry K."/>
            <person name="Bills G."/>
            <person name="Bluhm B.H."/>
            <person name="Cannon C."/>
            <person name="Castanera R."/>
            <person name="Culley D.E."/>
            <person name="Daum C."/>
            <person name="Ezra D."/>
            <person name="Gonzalez J.B."/>
            <person name="Henrissat B."/>
            <person name="Kuo A."/>
            <person name="Liang C."/>
            <person name="Lipzen A."/>
            <person name="Lutzoni F."/>
            <person name="Magnuson J."/>
            <person name="Mondo S."/>
            <person name="Nolan M."/>
            <person name="Ohm R."/>
            <person name="Pangilinan J."/>
            <person name="Park H.-J."/>
            <person name="Ramirez L."/>
            <person name="Alfaro M."/>
            <person name="Sun H."/>
            <person name="Tritt A."/>
            <person name="Yoshinaga Y."/>
            <person name="Zwiers L.-H."/>
            <person name="Turgeon B.G."/>
            <person name="Goodwin S.B."/>
            <person name="Spatafora J.W."/>
            <person name="Crous P.W."/>
            <person name="Grigoriev I.V."/>
        </authorList>
    </citation>
    <scope>NUCLEOTIDE SEQUENCE</scope>
    <source>
        <strain evidence="1">IPT5</strain>
    </source>
</reference>
<protein>
    <submittedName>
        <fullName evidence="1">Uncharacterized protein</fullName>
    </submittedName>
</protein>
<dbReference type="AlphaFoldDB" id="A0A6A7B2D6"/>
<organism evidence="1 2">
    <name type="scientific">Plenodomus tracheiphilus IPT5</name>
    <dbReference type="NCBI Taxonomy" id="1408161"/>
    <lineage>
        <taxon>Eukaryota</taxon>
        <taxon>Fungi</taxon>
        <taxon>Dikarya</taxon>
        <taxon>Ascomycota</taxon>
        <taxon>Pezizomycotina</taxon>
        <taxon>Dothideomycetes</taxon>
        <taxon>Pleosporomycetidae</taxon>
        <taxon>Pleosporales</taxon>
        <taxon>Pleosporineae</taxon>
        <taxon>Leptosphaeriaceae</taxon>
        <taxon>Plenodomus</taxon>
    </lineage>
</organism>
<gene>
    <name evidence="1" type="ORF">T440DRAFT_130066</name>
</gene>
<dbReference type="EMBL" id="MU006311">
    <property type="protein sequence ID" value="KAF2849552.1"/>
    <property type="molecule type" value="Genomic_DNA"/>
</dbReference>
<evidence type="ECO:0000313" key="1">
    <source>
        <dbReference type="EMBL" id="KAF2849552.1"/>
    </source>
</evidence>
<evidence type="ECO:0000313" key="2">
    <source>
        <dbReference type="Proteomes" id="UP000799423"/>
    </source>
</evidence>
<keyword evidence="2" id="KW-1185">Reference proteome</keyword>